<dbReference type="Pfam" id="PF00271">
    <property type="entry name" value="Helicase_C"/>
    <property type="match status" value="1"/>
</dbReference>
<accession>A0A3G8YIS7</accession>
<dbReference type="InterPro" id="IPR027417">
    <property type="entry name" value="P-loop_NTPase"/>
</dbReference>
<dbReference type="Pfam" id="PF00270">
    <property type="entry name" value="DEAD"/>
    <property type="match status" value="1"/>
</dbReference>
<dbReference type="PANTHER" id="PTHR47962">
    <property type="entry name" value="ATP-DEPENDENT HELICASE LHR-RELATED-RELATED"/>
    <property type="match status" value="1"/>
</dbReference>
<dbReference type="Gene3D" id="3.40.50.300">
    <property type="entry name" value="P-loop containing nucleotide triphosphate hydrolases"/>
    <property type="match status" value="2"/>
</dbReference>
<reference evidence="5 7" key="1">
    <citation type="submission" date="2018-11" db="EMBL/GenBank/DDBJ databases">
        <title>Deinococcus shelandsis sp. nov., isolated from South Shetland Islands soil of Antarctica.</title>
        <authorList>
            <person name="Tian J."/>
        </authorList>
    </citation>
    <scope>NUCLEOTIDE SEQUENCE [LARGE SCALE GENOMIC DNA]</scope>
    <source>
        <strain evidence="5 7">S14-83T</strain>
        <plasmid evidence="5 7">unnamed3</plasmid>
    </source>
</reference>
<organism evidence="5 7">
    <name type="scientific">Deinococcus psychrotolerans</name>
    <dbReference type="NCBI Taxonomy" id="2489213"/>
    <lineage>
        <taxon>Bacteria</taxon>
        <taxon>Thermotogati</taxon>
        <taxon>Deinococcota</taxon>
        <taxon>Deinococci</taxon>
        <taxon>Deinococcales</taxon>
        <taxon>Deinococcaceae</taxon>
        <taxon>Deinococcus</taxon>
    </lineage>
</organism>
<keyword evidence="5" id="KW-0347">Helicase</keyword>
<feature type="domain" description="Helicase ATP-binding" evidence="3">
    <location>
        <begin position="32"/>
        <end position="210"/>
    </location>
</feature>
<geneLocation type="plasmid" evidence="5 7">
    <name>unnamed3</name>
</geneLocation>
<dbReference type="SMART" id="SM00487">
    <property type="entry name" value="DEXDc"/>
    <property type="match status" value="1"/>
</dbReference>
<dbReference type="SMART" id="SM00490">
    <property type="entry name" value="HELICc"/>
    <property type="match status" value="1"/>
</dbReference>
<dbReference type="PANTHER" id="PTHR47962:SF5">
    <property type="entry name" value="ATP-DEPENDENT HELICASE LHR-RELATED"/>
    <property type="match status" value="1"/>
</dbReference>
<keyword evidence="5" id="KW-0378">Hydrolase</keyword>
<keyword evidence="5" id="KW-0614">Plasmid</keyword>
<dbReference type="KEGG" id="dph:EHF33_19905"/>
<protein>
    <submittedName>
        <fullName evidence="5">DEAD/DEAH box helicase</fullName>
    </submittedName>
</protein>
<evidence type="ECO:0000259" key="4">
    <source>
        <dbReference type="PROSITE" id="PS51194"/>
    </source>
</evidence>
<name>A0A3G8YIS7_9DEIO</name>
<dbReference type="OrthoDB" id="9774462at2"/>
<dbReference type="GO" id="GO:0016887">
    <property type="term" value="F:ATP hydrolysis activity"/>
    <property type="evidence" value="ECO:0007669"/>
    <property type="project" value="TreeGrafter"/>
</dbReference>
<dbReference type="GO" id="GO:0003677">
    <property type="term" value="F:DNA binding"/>
    <property type="evidence" value="ECO:0007669"/>
    <property type="project" value="TreeGrafter"/>
</dbReference>
<dbReference type="GO" id="GO:0004386">
    <property type="term" value="F:helicase activity"/>
    <property type="evidence" value="ECO:0007669"/>
    <property type="project" value="UniProtKB-KW"/>
</dbReference>
<dbReference type="InterPro" id="IPR052511">
    <property type="entry name" value="ATP-dep_Helicase"/>
</dbReference>
<dbReference type="Proteomes" id="UP000276417">
    <property type="component" value="Plasmid unnamed3"/>
</dbReference>
<dbReference type="KEGG" id="dph:EHF33_19930"/>
<evidence type="ECO:0000313" key="6">
    <source>
        <dbReference type="EMBL" id="AZI45184.1"/>
    </source>
</evidence>
<dbReference type="GO" id="GO:0005524">
    <property type="term" value="F:ATP binding"/>
    <property type="evidence" value="ECO:0007669"/>
    <property type="project" value="UniProtKB-KW"/>
</dbReference>
<feature type="domain" description="Helicase C-terminal" evidence="4">
    <location>
        <begin position="234"/>
        <end position="385"/>
    </location>
</feature>
<evidence type="ECO:0000313" key="5">
    <source>
        <dbReference type="EMBL" id="AZI45179.1"/>
    </source>
</evidence>
<dbReference type="EMBL" id="CP034187">
    <property type="protein sequence ID" value="AZI45179.1"/>
    <property type="molecule type" value="Genomic_DNA"/>
</dbReference>
<dbReference type="InterPro" id="IPR014001">
    <property type="entry name" value="Helicase_ATP-bd"/>
</dbReference>
<dbReference type="AlphaFoldDB" id="A0A3G8YIS7"/>
<evidence type="ECO:0000313" key="7">
    <source>
        <dbReference type="Proteomes" id="UP000276417"/>
    </source>
</evidence>
<evidence type="ECO:0000256" key="1">
    <source>
        <dbReference type="ARBA" id="ARBA00022741"/>
    </source>
</evidence>
<dbReference type="InterPro" id="IPR001650">
    <property type="entry name" value="Helicase_C-like"/>
</dbReference>
<keyword evidence="2" id="KW-0067">ATP-binding</keyword>
<dbReference type="SUPFAM" id="SSF52540">
    <property type="entry name" value="P-loop containing nucleoside triphosphate hydrolases"/>
    <property type="match status" value="1"/>
</dbReference>
<dbReference type="PROSITE" id="PS51194">
    <property type="entry name" value="HELICASE_CTER"/>
    <property type="match status" value="1"/>
</dbReference>
<sequence length="712" mass="78302">MTALEQLSPRLRGGLVDTLRWQGLRPVQQASIPVVLAGTNAVILAPTAGGKTEAAFLPALELLHRERKPGVRLLYVSPLIALLNNQEARVERLAGLLGMHAFKWHGGVNASARQAFRDEPAEVLLTTPESLEAMFIHGQPVRTLFAHLRLTIIDEVHSFSDNDRGAQLISLIERLAQVSSEDIQRIGLSATVANPAEIGRWMRGSSRRPGQVVRAGGGAPKRQAVVIGPGQPEVMTDLRRRTQAGKTLAFTESRADAEMLADQLHRTAKLDFIGTYHSAISRDARQHAEDAMSGNSYPRACLTCTSAMELGVDIGDLDDVLQWGAPGSVSSLLQRWGRSGRRAGWPQHTTLYPQSDRELLTVAAQLSLAQDGWVESVRPRRRAYHILLQQMLSEVLSARGHTPVTLWKALSPSPAFSQIPEAEYRRLLAHLLTNDILAQAGGQLALGDRGEAVFGRRHLSDLIATFESPSSYTLVNRADRFEVGQIELNFVEELRTELEAGQRPVLLLGARAWQVQALQDRSAVVLVQPDTSGRPPKWAGGLPRQMERALAWRHRELLLGHPHPDGLDAAARQLLEEMQSQHTWLAGSLLPVQWRGNTLTLHTYAGTRINTTLQAALKPFGAVQSDAYVVTLRGNEPTSLMGALDLLYGNWSASEDQQAILQRLRVPRLSKYQAHLPADLARQVTLDALADWSGMLEVVKTLPPRSTVLPLQ</sequence>
<keyword evidence="7" id="KW-1185">Reference proteome</keyword>
<dbReference type="EMBL" id="CP034187">
    <property type="protein sequence ID" value="AZI45184.1"/>
    <property type="molecule type" value="Genomic_DNA"/>
</dbReference>
<evidence type="ECO:0000256" key="2">
    <source>
        <dbReference type="ARBA" id="ARBA00022840"/>
    </source>
</evidence>
<dbReference type="InterPro" id="IPR011545">
    <property type="entry name" value="DEAD/DEAH_box_helicase_dom"/>
</dbReference>
<gene>
    <name evidence="5" type="ORF">EHF33_19905</name>
    <name evidence="6" type="ORF">EHF33_19930</name>
</gene>
<evidence type="ECO:0000259" key="3">
    <source>
        <dbReference type="PROSITE" id="PS51192"/>
    </source>
</evidence>
<dbReference type="PROSITE" id="PS51192">
    <property type="entry name" value="HELICASE_ATP_BIND_1"/>
    <property type="match status" value="1"/>
</dbReference>
<keyword evidence="1" id="KW-0547">Nucleotide-binding</keyword>
<proteinExistence type="predicted"/>